<evidence type="ECO:0000256" key="4">
    <source>
        <dbReference type="ARBA" id="ARBA00022519"/>
    </source>
</evidence>
<reference evidence="17 18" key="1">
    <citation type="submission" date="2020-07" db="EMBL/GenBank/DDBJ databases">
        <title>Moheibacter lacus sp. nov., a member of the family Flavobacteriaceae isolated from freshwater lake sediment.</title>
        <authorList>
            <person name="Liu Y."/>
        </authorList>
    </citation>
    <scope>NUCLEOTIDE SEQUENCE [LARGE SCALE GENOMIC DNA]</scope>
    <source>
        <strain evidence="17 18">BDHS18</strain>
    </source>
</reference>
<evidence type="ECO:0000256" key="6">
    <source>
        <dbReference type="ARBA" id="ARBA00022670"/>
    </source>
</evidence>
<evidence type="ECO:0000256" key="13">
    <source>
        <dbReference type="ARBA" id="ARBA00023316"/>
    </source>
</evidence>
<name>A0A838ZP16_9FLAO</name>
<dbReference type="GO" id="GO:0009002">
    <property type="term" value="F:serine-type D-Ala-D-Ala carboxypeptidase activity"/>
    <property type="evidence" value="ECO:0007669"/>
    <property type="project" value="UniProtKB-EC"/>
</dbReference>
<feature type="transmembrane region" description="Helical" evidence="14">
    <location>
        <begin position="6"/>
        <end position="24"/>
    </location>
</feature>
<evidence type="ECO:0000313" key="17">
    <source>
        <dbReference type="EMBL" id="MBA5629506.1"/>
    </source>
</evidence>
<comment type="subcellular location">
    <subcellularLocation>
        <location evidence="2">Cell membrane</location>
    </subcellularLocation>
    <subcellularLocation>
        <location evidence="1">Membrane</location>
        <topology evidence="1">Single-pass membrane protein</topology>
    </subcellularLocation>
</comment>
<dbReference type="InterPro" id="IPR050515">
    <property type="entry name" value="Beta-lactam/transpept"/>
</dbReference>
<dbReference type="EC" id="3.4.16.4" evidence="17"/>
<keyword evidence="10" id="KW-0573">Peptidoglycan synthesis</keyword>
<evidence type="ECO:0000259" key="16">
    <source>
        <dbReference type="Pfam" id="PF03717"/>
    </source>
</evidence>
<dbReference type="GO" id="GO:0006508">
    <property type="term" value="P:proteolysis"/>
    <property type="evidence" value="ECO:0007669"/>
    <property type="project" value="UniProtKB-KW"/>
</dbReference>
<evidence type="ECO:0000256" key="5">
    <source>
        <dbReference type="ARBA" id="ARBA00022645"/>
    </source>
</evidence>
<keyword evidence="11 14" id="KW-1133">Transmembrane helix</keyword>
<dbReference type="Pfam" id="PF00905">
    <property type="entry name" value="Transpeptidase"/>
    <property type="match status" value="1"/>
</dbReference>
<evidence type="ECO:0000256" key="12">
    <source>
        <dbReference type="ARBA" id="ARBA00023136"/>
    </source>
</evidence>
<dbReference type="PANTHER" id="PTHR30627:SF2">
    <property type="entry name" value="PEPTIDOGLYCAN D,D-TRANSPEPTIDASE MRDA"/>
    <property type="match status" value="1"/>
</dbReference>
<dbReference type="GO" id="GO:0009252">
    <property type="term" value="P:peptidoglycan biosynthetic process"/>
    <property type="evidence" value="ECO:0007669"/>
    <property type="project" value="UniProtKB-KW"/>
</dbReference>
<evidence type="ECO:0000256" key="11">
    <source>
        <dbReference type="ARBA" id="ARBA00022989"/>
    </source>
</evidence>
<evidence type="ECO:0000256" key="7">
    <source>
        <dbReference type="ARBA" id="ARBA00022692"/>
    </source>
</evidence>
<dbReference type="GO" id="GO:0071972">
    <property type="term" value="F:peptidoglycan L,D-transpeptidase activity"/>
    <property type="evidence" value="ECO:0007669"/>
    <property type="project" value="TreeGrafter"/>
</dbReference>
<dbReference type="InterPro" id="IPR012338">
    <property type="entry name" value="Beta-lactam/transpept-like"/>
</dbReference>
<dbReference type="GO" id="GO:0005886">
    <property type="term" value="C:plasma membrane"/>
    <property type="evidence" value="ECO:0007669"/>
    <property type="project" value="UniProtKB-SubCell"/>
</dbReference>
<organism evidence="17 18">
    <name type="scientific">Moheibacter lacus</name>
    <dbReference type="NCBI Taxonomy" id="2745851"/>
    <lineage>
        <taxon>Bacteria</taxon>
        <taxon>Pseudomonadati</taxon>
        <taxon>Bacteroidota</taxon>
        <taxon>Flavobacteriia</taxon>
        <taxon>Flavobacteriales</taxon>
        <taxon>Weeksellaceae</taxon>
        <taxon>Moheibacter</taxon>
    </lineage>
</organism>
<protein>
    <submittedName>
        <fullName evidence="17">Penicillin-binding protein 2</fullName>
        <ecNumber evidence="17">3.4.16.4</ecNumber>
    </submittedName>
</protein>
<evidence type="ECO:0000256" key="2">
    <source>
        <dbReference type="ARBA" id="ARBA00004236"/>
    </source>
</evidence>
<evidence type="ECO:0000256" key="8">
    <source>
        <dbReference type="ARBA" id="ARBA00022801"/>
    </source>
</evidence>
<keyword evidence="9" id="KW-0133">Cell shape</keyword>
<feature type="domain" description="Penicillin-binding protein transpeptidase" evidence="15">
    <location>
        <begin position="253"/>
        <end position="573"/>
    </location>
</feature>
<proteinExistence type="predicted"/>
<dbReference type="SUPFAM" id="SSF56519">
    <property type="entry name" value="Penicillin binding protein dimerisation domain"/>
    <property type="match status" value="1"/>
</dbReference>
<dbReference type="AlphaFoldDB" id="A0A838ZP16"/>
<keyword evidence="7 14" id="KW-0812">Transmembrane</keyword>
<dbReference type="Gene3D" id="3.30.1390.30">
    <property type="entry name" value="Penicillin-binding protein 2a, domain 3"/>
    <property type="match status" value="1"/>
</dbReference>
<sequence length="636" mass="72114">MKKIYVISAIVLMIIGLFVWRLYYLQLSTDRYKLNAINTSIKQEIIFPNRGDILDRNGVLLVSNAYNYEVDVTPALITEEFDTAAFCEMAGINVKDFHKRMIQIKNEKHYRGLSPYPLIKNISRENYARIQEQLYLYPSMSIVKRPERKYMVNTAGNILGYINEANEAYIKKDSIYYKPGDLVGISGVEKSYEKELRGVKGVKNYVADRLMKSVGPYKDGEYDQAAKSGNTITLTIDYELQSYAEKLLQNKRGAIVALDPKTGEILAMATAPTVDPNLYLKSDSRNAILRDTISMPNYDRATQGTYPPGSTFKMITALAAMQMGVVDADSTGYVCKHGFRYGRMRIGCHCGQYYRPLHLRLAIAKSCNNYFSEAYRDIVQKYPSDYAKGMNEWKEIMSSFGLGVYLNNDLAVGSSGLIPSGKFYNNRFGEGKWTPYQMIFNGMGQGDITTTPLQMANFTAIIANRGSFYTPHIVKEIDGKPQSDKRFTEMKKTLVDARYFTPVLEGMEMVFTNGTARSFRSKDFTQAGKTGTAQNPHGQDHSLFTLIAPVEDPKIVVAVIVENGYWGARWAGPMATLVAEKYITDTIKRTYLETRMVNGSLEGEYRKQFIAYMKRKGWYVEPEKPDSTKLEKNKKE</sequence>
<dbReference type="InterPro" id="IPR005311">
    <property type="entry name" value="PBP_dimer"/>
</dbReference>
<dbReference type="InterPro" id="IPR036138">
    <property type="entry name" value="PBP_dimer_sf"/>
</dbReference>
<dbReference type="NCBIfam" id="TIGR03423">
    <property type="entry name" value="pbp2_mrdA"/>
    <property type="match status" value="1"/>
</dbReference>
<keyword evidence="3" id="KW-1003">Cell membrane</keyword>
<keyword evidence="5 17" id="KW-0121">Carboxypeptidase</keyword>
<keyword evidence="6" id="KW-0645">Protease</keyword>
<dbReference type="Gene3D" id="3.40.710.10">
    <property type="entry name" value="DD-peptidase/beta-lactamase superfamily"/>
    <property type="match status" value="1"/>
</dbReference>
<dbReference type="PANTHER" id="PTHR30627">
    <property type="entry name" value="PEPTIDOGLYCAN D,D-TRANSPEPTIDASE"/>
    <property type="match status" value="1"/>
</dbReference>
<dbReference type="Proteomes" id="UP000552241">
    <property type="component" value="Unassembled WGS sequence"/>
</dbReference>
<feature type="domain" description="Penicillin-binding protein dimerisation" evidence="16">
    <location>
        <begin position="46"/>
        <end position="209"/>
    </location>
</feature>
<keyword evidence="12 14" id="KW-0472">Membrane</keyword>
<evidence type="ECO:0000256" key="10">
    <source>
        <dbReference type="ARBA" id="ARBA00022984"/>
    </source>
</evidence>
<accession>A0A838ZP16</accession>
<evidence type="ECO:0000256" key="3">
    <source>
        <dbReference type="ARBA" id="ARBA00022475"/>
    </source>
</evidence>
<keyword evidence="4" id="KW-0997">Cell inner membrane</keyword>
<evidence type="ECO:0000259" key="15">
    <source>
        <dbReference type="Pfam" id="PF00905"/>
    </source>
</evidence>
<keyword evidence="18" id="KW-1185">Reference proteome</keyword>
<dbReference type="GO" id="GO:0008360">
    <property type="term" value="P:regulation of cell shape"/>
    <property type="evidence" value="ECO:0007669"/>
    <property type="project" value="UniProtKB-KW"/>
</dbReference>
<evidence type="ECO:0000313" key="18">
    <source>
        <dbReference type="Proteomes" id="UP000552241"/>
    </source>
</evidence>
<comment type="caution">
    <text evidence="17">The sequence shown here is derived from an EMBL/GenBank/DDBJ whole genome shotgun (WGS) entry which is preliminary data.</text>
</comment>
<dbReference type="Pfam" id="PF03717">
    <property type="entry name" value="PBP_dimer"/>
    <property type="match status" value="1"/>
</dbReference>
<evidence type="ECO:0000256" key="9">
    <source>
        <dbReference type="ARBA" id="ARBA00022960"/>
    </source>
</evidence>
<keyword evidence="13" id="KW-0961">Cell wall biogenesis/degradation</keyword>
<keyword evidence="8 17" id="KW-0378">Hydrolase</keyword>
<dbReference type="SUPFAM" id="SSF56601">
    <property type="entry name" value="beta-lactamase/transpeptidase-like"/>
    <property type="match status" value="1"/>
</dbReference>
<evidence type="ECO:0000256" key="1">
    <source>
        <dbReference type="ARBA" id="ARBA00004167"/>
    </source>
</evidence>
<dbReference type="GO" id="GO:0008658">
    <property type="term" value="F:penicillin binding"/>
    <property type="evidence" value="ECO:0007669"/>
    <property type="project" value="InterPro"/>
</dbReference>
<dbReference type="Gene3D" id="3.90.1310.10">
    <property type="entry name" value="Penicillin-binding protein 2a (Domain 2)"/>
    <property type="match status" value="1"/>
</dbReference>
<dbReference type="RefSeq" id="WP_182043058.1">
    <property type="nucleotide sequence ID" value="NZ_JACDZE010000001.1"/>
</dbReference>
<dbReference type="InterPro" id="IPR001460">
    <property type="entry name" value="PCN-bd_Tpept"/>
</dbReference>
<dbReference type="GO" id="GO:0071555">
    <property type="term" value="P:cell wall organization"/>
    <property type="evidence" value="ECO:0007669"/>
    <property type="project" value="UniProtKB-KW"/>
</dbReference>
<dbReference type="EMBL" id="JACDZE010000001">
    <property type="protein sequence ID" value="MBA5629506.1"/>
    <property type="molecule type" value="Genomic_DNA"/>
</dbReference>
<gene>
    <name evidence="17" type="primary">mrdA</name>
    <name evidence="17" type="ORF">HU137_06955</name>
</gene>
<dbReference type="InterPro" id="IPR017790">
    <property type="entry name" value="Penicillin-binding_protein_2"/>
</dbReference>
<evidence type="ECO:0000256" key="14">
    <source>
        <dbReference type="SAM" id="Phobius"/>
    </source>
</evidence>